<dbReference type="AlphaFoldDB" id="A0AB36R201"/>
<evidence type="ECO:0008006" key="4">
    <source>
        <dbReference type="Google" id="ProtNLM"/>
    </source>
</evidence>
<accession>A0AB36R201</accession>
<name>A0AB36R201_9HYPH</name>
<sequence>MLTAATAALASVYALAAIIGPVVAGGMMTALGAQGLFGAAAVVYLTALCGGLWLFRLAEASNPLMSAMGSIVPFAMHVQDNYNLLGFDCGRLLRVSRLGARTSGKGPGREICQIQVVFNVRADRAACGLGPRPNPALLRWLPGPAPDLPRSTPEGVR</sequence>
<feature type="transmembrane region" description="Helical" evidence="1">
    <location>
        <begin position="32"/>
        <end position="55"/>
    </location>
</feature>
<keyword evidence="1" id="KW-0812">Transmembrane</keyword>
<proteinExistence type="predicted"/>
<evidence type="ECO:0000313" key="3">
    <source>
        <dbReference type="Proteomes" id="UP000216215"/>
    </source>
</evidence>
<protein>
    <recommendedName>
        <fullName evidence="4">Major facilitator superfamily (MFS) profile domain-containing protein</fullName>
    </recommendedName>
</protein>
<evidence type="ECO:0000256" key="1">
    <source>
        <dbReference type="SAM" id="Phobius"/>
    </source>
</evidence>
<keyword evidence="3" id="KW-1185">Reference proteome</keyword>
<evidence type="ECO:0000313" key="2">
    <source>
        <dbReference type="EMBL" id="PAP98686.1"/>
    </source>
</evidence>
<reference evidence="3" key="1">
    <citation type="submission" date="2017-08" db="EMBL/GenBank/DDBJ databases">
        <title>Mesorhizobium wenxinae sp. nov., a novel rhizobial species isolated from root nodules of chickpea (Cicer arietinum L.).</title>
        <authorList>
            <person name="Zhang J."/>
        </authorList>
    </citation>
    <scope>NUCLEOTIDE SEQUENCE [LARGE SCALE GENOMIC DNA]</scope>
    <source>
        <strain evidence="3">USDA 3392</strain>
    </source>
</reference>
<organism evidence="2 3">
    <name type="scientific">Mesorhizobium mediterraneum</name>
    <dbReference type="NCBI Taxonomy" id="43617"/>
    <lineage>
        <taxon>Bacteria</taxon>
        <taxon>Pseudomonadati</taxon>
        <taxon>Pseudomonadota</taxon>
        <taxon>Alphaproteobacteria</taxon>
        <taxon>Hyphomicrobiales</taxon>
        <taxon>Phyllobacteriaceae</taxon>
        <taxon>Mesorhizobium</taxon>
    </lineage>
</organism>
<dbReference type="EMBL" id="NPKI01000043">
    <property type="protein sequence ID" value="PAP98686.1"/>
    <property type="molecule type" value="Genomic_DNA"/>
</dbReference>
<keyword evidence="1" id="KW-1133">Transmembrane helix</keyword>
<dbReference type="Proteomes" id="UP000216215">
    <property type="component" value="Unassembled WGS sequence"/>
</dbReference>
<comment type="caution">
    <text evidence="2">The sequence shown here is derived from an EMBL/GenBank/DDBJ whole genome shotgun (WGS) entry which is preliminary data.</text>
</comment>
<keyword evidence="1" id="KW-0472">Membrane</keyword>
<gene>
    <name evidence="2" type="ORF">CIT25_29905</name>
</gene>